<dbReference type="GeneID" id="111085599"/>
<protein>
    <submittedName>
        <fullName evidence="3">Uncharacterized protein LOC111085599 isoform X2</fullName>
    </submittedName>
</protein>
<sequence length="662" mass="75783">MKVIQISHSTCKFQTHHILRVENTLIFQISPSYGRALFTTFSLDATTGWATESNLYPLSYHFFYSYSQTPDITWPLGTIQHDLPVLRGVRLPCGHSITQSFLITVEVCDRMSFCTHTTTEVVVECPSDASVNNWTDALTEFYRVVSVGNSCKGMTILGSFIKSFLAVRYFPTTFKGKLQTLSEELLIKVAHRYRRGLIQAPIITRRMVSELYCVITQSFGQRLSMRMKNELALLRQALIETVRLHLTSNKVLEPNSEEDSYWYFLNKMNENGVIVLPSTITMVKVLVTLESMIAQFNETEKHTQTLSVVLDTLCKRSTAYLSTVAAPSLELAVAALHPECTSKRFELDFDPVKYFVFPPSLIRTSETCLLCCVSYVRYSSDIVMNYMQWLLPLDKVLLSPVILVHFKFNSARGESQTFLSELYFQLNLEQLENQNKIMCYFWKKYPVNLKPCKMMISKMYLQICKCETETDVYIGLFKEGNRNMTTNHLQNYNEQTEKNSDSDALEVQFLLNGTGELSSEDNQTAAETQLYHILPRCLHIDVSRILRVNFLPSSGVVILLFAPDHKEKSNKLLVQKVSNLINEDEATCLKLQLNEKTFGVLQDSLIFRYVPISYLDENSTGNELIYTISGVCAFLVLCLLLIVLKLKNSQRLRLFRIEPGME</sequence>
<keyword evidence="1" id="KW-0472">Membrane</keyword>
<gene>
    <name evidence="3" type="primary">LOC111085599</name>
</gene>
<evidence type="ECO:0000313" key="3">
    <source>
        <dbReference type="RefSeq" id="XP_022240627.1"/>
    </source>
</evidence>
<keyword evidence="2" id="KW-1185">Reference proteome</keyword>
<evidence type="ECO:0000313" key="2">
    <source>
        <dbReference type="Proteomes" id="UP000694941"/>
    </source>
</evidence>
<keyword evidence="1" id="KW-1133">Transmembrane helix</keyword>
<name>A0ABM1SAH2_LIMPO</name>
<evidence type="ECO:0000256" key="1">
    <source>
        <dbReference type="SAM" id="Phobius"/>
    </source>
</evidence>
<organism evidence="2 3">
    <name type="scientific">Limulus polyphemus</name>
    <name type="common">Atlantic horseshoe crab</name>
    <dbReference type="NCBI Taxonomy" id="6850"/>
    <lineage>
        <taxon>Eukaryota</taxon>
        <taxon>Metazoa</taxon>
        <taxon>Ecdysozoa</taxon>
        <taxon>Arthropoda</taxon>
        <taxon>Chelicerata</taxon>
        <taxon>Merostomata</taxon>
        <taxon>Xiphosura</taxon>
        <taxon>Limulidae</taxon>
        <taxon>Limulus</taxon>
    </lineage>
</organism>
<accession>A0ABM1SAH2</accession>
<proteinExistence type="predicted"/>
<dbReference type="RefSeq" id="XP_022240627.1">
    <property type="nucleotide sequence ID" value="XM_022384919.1"/>
</dbReference>
<keyword evidence="1" id="KW-0812">Transmembrane</keyword>
<feature type="transmembrane region" description="Helical" evidence="1">
    <location>
        <begin position="624"/>
        <end position="644"/>
    </location>
</feature>
<dbReference type="Proteomes" id="UP000694941">
    <property type="component" value="Unplaced"/>
</dbReference>
<reference evidence="3" key="1">
    <citation type="submission" date="2025-08" db="UniProtKB">
        <authorList>
            <consortium name="RefSeq"/>
        </authorList>
    </citation>
    <scope>IDENTIFICATION</scope>
    <source>
        <tissue evidence="3">Muscle</tissue>
    </source>
</reference>